<gene>
    <name evidence="9" type="ORF">UPYG_G00231140</name>
</gene>
<organism evidence="9 10">
    <name type="scientific">Umbra pygmaea</name>
    <name type="common">Eastern mudminnow</name>
    <dbReference type="NCBI Taxonomy" id="75934"/>
    <lineage>
        <taxon>Eukaryota</taxon>
        <taxon>Metazoa</taxon>
        <taxon>Chordata</taxon>
        <taxon>Craniata</taxon>
        <taxon>Vertebrata</taxon>
        <taxon>Euteleostomi</taxon>
        <taxon>Actinopterygii</taxon>
        <taxon>Neopterygii</taxon>
        <taxon>Teleostei</taxon>
        <taxon>Protacanthopterygii</taxon>
        <taxon>Esociformes</taxon>
        <taxon>Umbridae</taxon>
        <taxon>Umbra</taxon>
    </lineage>
</organism>
<reference evidence="9 10" key="1">
    <citation type="submission" date="2024-06" db="EMBL/GenBank/DDBJ databases">
        <authorList>
            <person name="Pan Q."/>
            <person name="Wen M."/>
            <person name="Jouanno E."/>
            <person name="Zahm M."/>
            <person name="Klopp C."/>
            <person name="Cabau C."/>
            <person name="Louis A."/>
            <person name="Berthelot C."/>
            <person name="Parey E."/>
            <person name="Roest Crollius H."/>
            <person name="Montfort J."/>
            <person name="Robinson-Rechavi M."/>
            <person name="Bouchez O."/>
            <person name="Lampietro C."/>
            <person name="Lopez Roques C."/>
            <person name="Donnadieu C."/>
            <person name="Postlethwait J."/>
            <person name="Bobe J."/>
            <person name="Verreycken H."/>
            <person name="Guiguen Y."/>
        </authorList>
    </citation>
    <scope>NUCLEOTIDE SEQUENCE [LARGE SCALE GENOMIC DNA]</scope>
    <source>
        <strain evidence="9">Up_M1</strain>
        <tissue evidence="9">Testis</tissue>
    </source>
</reference>
<feature type="repeat" description="ANK" evidence="7">
    <location>
        <begin position="223"/>
        <end position="255"/>
    </location>
</feature>
<comment type="caution">
    <text evidence="9">The sequence shown here is derived from an EMBL/GenBank/DDBJ whole genome shotgun (WGS) entry which is preliminary data.</text>
</comment>
<dbReference type="PROSITE" id="PS50088">
    <property type="entry name" value="ANK_REPEAT"/>
    <property type="match status" value="3"/>
</dbReference>
<dbReference type="PROSITE" id="PS50297">
    <property type="entry name" value="ANK_REP_REGION"/>
    <property type="match status" value="3"/>
</dbReference>
<keyword evidence="2 7" id="KW-0040">ANK repeat</keyword>
<evidence type="ECO:0000256" key="6">
    <source>
        <dbReference type="ARBA" id="ARBA00045368"/>
    </source>
</evidence>
<dbReference type="InterPro" id="IPR036770">
    <property type="entry name" value="Ankyrin_rpt-contain_sf"/>
</dbReference>
<dbReference type="SUPFAM" id="SSF48403">
    <property type="entry name" value="Ankyrin repeat"/>
    <property type="match status" value="1"/>
</dbReference>
<evidence type="ECO:0000256" key="1">
    <source>
        <dbReference type="ARBA" id="ARBA00022737"/>
    </source>
</evidence>
<evidence type="ECO:0000256" key="3">
    <source>
        <dbReference type="ARBA" id="ARBA00038439"/>
    </source>
</evidence>
<evidence type="ECO:0000313" key="10">
    <source>
        <dbReference type="Proteomes" id="UP001557470"/>
    </source>
</evidence>
<evidence type="ECO:0000256" key="5">
    <source>
        <dbReference type="ARBA" id="ARBA00041987"/>
    </source>
</evidence>
<dbReference type="InterPro" id="IPR002110">
    <property type="entry name" value="Ankyrin_rpt"/>
</dbReference>
<evidence type="ECO:0000256" key="2">
    <source>
        <dbReference type="ARBA" id="ARBA00023043"/>
    </source>
</evidence>
<name>A0ABD0WDG0_UMBPY</name>
<dbReference type="InterPro" id="IPR051070">
    <property type="entry name" value="NF-kappa-B_inhibitor"/>
</dbReference>
<proteinExistence type="inferred from homology"/>
<accession>A0ABD0WDG0</accession>
<dbReference type="Pfam" id="PF00023">
    <property type="entry name" value="Ank"/>
    <property type="match status" value="1"/>
</dbReference>
<keyword evidence="1" id="KW-0677">Repeat</keyword>
<comment type="function">
    <text evidence="6">Inhibits the activity of dimeric NF-kappa-B/REL complexes by trapping REL (RELA/p65 and NFKB1/p50) dimers in the cytoplasm by masking their nuclear localization signals. On cellular stimulation by immune and pro-inflammatory responses, becomes phosphorylated promoting ubiquitination and degradation, enabling the dimeric RELA to translocate to the nucleus and activate transcription.</text>
</comment>
<evidence type="ECO:0000256" key="4">
    <source>
        <dbReference type="ARBA" id="ARBA00041123"/>
    </source>
</evidence>
<keyword evidence="10" id="KW-1185">Reference proteome</keyword>
<dbReference type="PRINTS" id="PR01415">
    <property type="entry name" value="ANKYRIN"/>
</dbReference>
<dbReference type="Proteomes" id="UP001557470">
    <property type="component" value="Unassembled WGS sequence"/>
</dbReference>
<dbReference type="SMART" id="SM00248">
    <property type="entry name" value="ANK"/>
    <property type="match status" value="5"/>
</dbReference>
<dbReference type="AlphaFoldDB" id="A0ABD0WDG0"/>
<feature type="region of interest" description="Disordered" evidence="8">
    <location>
        <begin position="284"/>
        <end position="322"/>
    </location>
</feature>
<dbReference type="EMBL" id="JAGEUA010000007">
    <property type="protein sequence ID" value="KAL0969704.1"/>
    <property type="molecule type" value="Genomic_DNA"/>
</dbReference>
<feature type="repeat" description="ANK" evidence="7">
    <location>
        <begin position="189"/>
        <end position="221"/>
    </location>
</feature>
<feature type="repeat" description="ANK" evidence="7">
    <location>
        <begin position="116"/>
        <end position="148"/>
    </location>
</feature>
<evidence type="ECO:0000256" key="7">
    <source>
        <dbReference type="PROSITE-ProRule" id="PRU00023"/>
    </source>
</evidence>
<evidence type="ECO:0000256" key="8">
    <source>
        <dbReference type="SAM" id="MobiDB-lite"/>
    </source>
</evidence>
<dbReference type="PANTHER" id="PTHR46680:SF1">
    <property type="entry name" value="NF-KAPPA-B INHIBITOR ALPHA"/>
    <property type="match status" value="1"/>
</dbReference>
<comment type="similarity">
    <text evidence="3">Belongs to the NF-kappa-B inhibitor family.</text>
</comment>
<evidence type="ECO:0000313" key="9">
    <source>
        <dbReference type="EMBL" id="KAL0969704.1"/>
    </source>
</evidence>
<dbReference type="Pfam" id="PF12796">
    <property type="entry name" value="Ank_2"/>
    <property type="match status" value="1"/>
</dbReference>
<protein>
    <recommendedName>
        <fullName evidence="4">NF-kappa-B inhibitor alpha</fullName>
    </recommendedName>
    <alternativeName>
        <fullName evidence="5">I-kappa-B-alpha</fullName>
    </alternativeName>
</protein>
<feature type="compositionally biased region" description="Acidic residues" evidence="8">
    <location>
        <begin position="289"/>
        <end position="309"/>
    </location>
</feature>
<dbReference type="PANTHER" id="PTHR46680">
    <property type="entry name" value="NF-KAPPA-B INHIBITOR ALPHA"/>
    <property type="match status" value="1"/>
</dbReference>
<dbReference type="Gene3D" id="1.25.40.20">
    <property type="entry name" value="Ankyrin repeat-containing domain"/>
    <property type="match status" value="1"/>
</dbReference>
<sequence>MDLHRASILNHMDYNTEGRQFKDGKLQSINEDRLDSGLDSLKEEEYEVVASELECLRVDCPPLRSEDCGNELWKEQVSEDGDTLLHLAIIHEAKDCARKMIDMSCYDAFLNKQNCQRQTPLHLAVITEQPELVEHLLKAGCDPTLVDDSGNTALHIACRKGSLTCFGVLTQTQGCASNLPAIVAMANYSGQNCLHLVSTHGFLSLVESLLSLGADIDAQEQCNGRSPLHLAVDLQNLELVRLLVSKGANVNSLTYGGHTPYHLTYGRQNNDIERELYELTVPYLRELPDSESEDSEEENEEEQSDDEEGTCLYDDIQWNGNK</sequence>